<evidence type="ECO:0000313" key="2">
    <source>
        <dbReference type="EMBL" id="KAK6974072.1"/>
    </source>
</evidence>
<accession>A0AAV9Z7D7</accession>
<organism evidence="2 3">
    <name type="scientific">Favolaschia claudopus</name>
    <dbReference type="NCBI Taxonomy" id="2862362"/>
    <lineage>
        <taxon>Eukaryota</taxon>
        <taxon>Fungi</taxon>
        <taxon>Dikarya</taxon>
        <taxon>Basidiomycota</taxon>
        <taxon>Agaricomycotina</taxon>
        <taxon>Agaricomycetes</taxon>
        <taxon>Agaricomycetidae</taxon>
        <taxon>Agaricales</taxon>
        <taxon>Marasmiineae</taxon>
        <taxon>Mycenaceae</taxon>
        <taxon>Favolaschia</taxon>
    </lineage>
</organism>
<keyword evidence="3" id="KW-1185">Reference proteome</keyword>
<dbReference type="EMBL" id="JAWWNJ010000188">
    <property type="protein sequence ID" value="KAK6974072.1"/>
    <property type="molecule type" value="Genomic_DNA"/>
</dbReference>
<proteinExistence type="predicted"/>
<feature type="compositionally biased region" description="Acidic residues" evidence="1">
    <location>
        <begin position="214"/>
        <end position="228"/>
    </location>
</feature>
<feature type="region of interest" description="Disordered" evidence="1">
    <location>
        <begin position="205"/>
        <end position="228"/>
    </location>
</feature>
<evidence type="ECO:0000256" key="1">
    <source>
        <dbReference type="SAM" id="MobiDB-lite"/>
    </source>
</evidence>
<sequence>MPGPETPMRGHLLHGYLQFYNSQQWTMAKPEPWIWQHRETSTMTAHDPSRRRKSMVGRGTSPAEFEIFGMVVPLKRPGFLMLRRPTWANVGSADREFAVHYDKQLVTLSKAMEENGVNPYIGEQFYLKPKAFAPKLTLQDKDEIVLTYEGGEFQENAVLFATVTLAVSPSKTALRREFYTLQVKEIRGLLKEGVLSEMVITTDYDTSADKATEEAGEGEEGQETGDDE</sequence>
<dbReference type="AlphaFoldDB" id="A0AAV9Z7D7"/>
<gene>
    <name evidence="2" type="ORF">R3P38DRAFT_3239934</name>
</gene>
<protein>
    <submittedName>
        <fullName evidence="2">Uncharacterized protein</fullName>
    </submittedName>
</protein>
<evidence type="ECO:0000313" key="3">
    <source>
        <dbReference type="Proteomes" id="UP001362999"/>
    </source>
</evidence>
<comment type="caution">
    <text evidence="2">The sequence shown here is derived from an EMBL/GenBank/DDBJ whole genome shotgun (WGS) entry which is preliminary data.</text>
</comment>
<name>A0AAV9Z7D7_9AGAR</name>
<dbReference type="Proteomes" id="UP001362999">
    <property type="component" value="Unassembled WGS sequence"/>
</dbReference>
<reference evidence="2 3" key="1">
    <citation type="journal article" date="2024" name="J Genomics">
        <title>Draft genome sequencing and assembly of Favolaschia claudopus CIRM-BRFM 2984 isolated from oak limbs.</title>
        <authorList>
            <person name="Navarro D."/>
            <person name="Drula E."/>
            <person name="Chaduli D."/>
            <person name="Cazenave R."/>
            <person name="Ahrendt S."/>
            <person name="Wang J."/>
            <person name="Lipzen A."/>
            <person name="Daum C."/>
            <person name="Barry K."/>
            <person name="Grigoriev I.V."/>
            <person name="Favel A."/>
            <person name="Rosso M.N."/>
            <person name="Martin F."/>
        </authorList>
    </citation>
    <scope>NUCLEOTIDE SEQUENCE [LARGE SCALE GENOMIC DNA]</scope>
    <source>
        <strain evidence="2 3">CIRM-BRFM 2984</strain>
    </source>
</reference>